<feature type="compositionally biased region" description="Low complexity" evidence="12">
    <location>
        <begin position="1186"/>
        <end position="1205"/>
    </location>
</feature>
<dbReference type="GO" id="GO:0032266">
    <property type="term" value="F:phosphatidylinositol-3-phosphate binding"/>
    <property type="evidence" value="ECO:0007669"/>
    <property type="project" value="TreeGrafter"/>
</dbReference>
<dbReference type="PANTHER" id="PTHR13190">
    <property type="entry name" value="AUTOPHAGY-RELATED 2, ISOFORM A"/>
    <property type="match status" value="1"/>
</dbReference>
<dbReference type="PROSITE" id="PS50020">
    <property type="entry name" value="WW_DOMAIN_2"/>
    <property type="match status" value="1"/>
</dbReference>
<keyword evidence="15" id="KW-1185">Reference proteome</keyword>
<dbReference type="Proteomes" id="UP001515480">
    <property type="component" value="Unassembled WGS sequence"/>
</dbReference>
<evidence type="ECO:0000256" key="8">
    <source>
        <dbReference type="ARBA" id="ARBA00023055"/>
    </source>
</evidence>
<name>A0AB34IJC4_PRYPA</name>
<dbReference type="GO" id="GO:0061908">
    <property type="term" value="C:phagophore"/>
    <property type="evidence" value="ECO:0007669"/>
    <property type="project" value="TreeGrafter"/>
</dbReference>
<dbReference type="GO" id="GO:0000422">
    <property type="term" value="P:autophagy of mitochondrion"/>
    <property type="evidence" value="ECO:0007669"/>
    <property type="project" value="TreeGrafter"/>
</dbReference>
<dbReference type="GO" id="GO:0061709">
    <property type="term" value="P:reticulophagy"/>
    <property type="evidence" value="ECO:0007669"/>
    <property type="project" value="TreeGrafter"/>
</dbReference>
<keyword evidence="7" id="KW-0072">Autophagy</keyword>
<evidence type="ECO:0000256" key="6">
    <source>
        <dbReference type="ARBA" id="ARBA00022824"/>
    </source>
</evidence>
<feature type="compositionally biased region" description="Acidic residues" evidence="12">
    <location>
        <begin position="251"/>
        <end position="262"/>
    </location>
</feature>
<accession>A0AB34IJC4</accession>
<evidence type="ECO:0000256" key="9">
    <source>
        <dbReference type="ARBA" id="ARBA00023136"/>
    </source>
</evidence>
<comment type="catalytic activity">
    <reaction evidence="11">
        <text>a 1,2-diacyl-sn-glycero-3-phosphoethanolamine(in) = a 1,2-diacyl-sn-glycero-3-phosphoethanolamine(out)</text>
        <dbReference type="Rhea" id="RHEA:38895"/>
        <dbReference type="ChEBI" id="CHEBI:64612"/>
    </reaction>
</comment>
<feature type="region of interest" description="Disordered" evidence="12">
    <location>
        <begin position="236"/>
        <end position="288"/>
    </location>
</feature>
<dbReference type="InterPro" id="IPR026849">
    <property type="entry name" value="ATG2"/>
</dbReference>
<feature type="region of interest" description="Disordered" evidence="12">
    <location>
        <begin position="1428"/>
        <end position="1462"/>
    </location>
</feature>
<evidence type="ECO:0000256" key="1">
    <source>
        <dbReference type="ARBA" id="ARBA00004406"/>
    </source>
</evidence>
<dbReference type="GO" id="GO:0034045">
    <property type="term" value="C:phagophore assembly site membrane"/>
    <property type="evidence" value="ECO:0007669"/>
    <property type="project" value="UniProtKB-SubCell"/>
</dbReference>
<dbReference type="GO" id="GO:0000045">
    <property type="term" value="P:autophagosome assembly"/>
    <property type="evidence" value="ECO:0007669"/>
    <property type="project" value="TreeGrafter"/>
</dbReference>
<dbReference type="SUPFAM" id="SSF51045">
    <property type="entry name" value="WW domain"/>
    <property type="match status" value="1"/>
</dbReference>
<evidence type="ECO:0000256" key="12">
    <source>
        <dbReference type="SAM" id="MobiDB-lite"/>
    </source>
</evidence>
<comment type="catalytic activity">
    <reaction evidence="10">
        <text>a 1,2-diacyl-sn-glycero-3-phospho-L-serine(in) = a 1,2-diacyl-sn-glycero-3-phospho-L-serine(out)</text>
        <dbReference type="Rhea" id="RHEA:38663"/>
        <dbReference type="ChEBI" id="CHEBI:57262"/>
    </reaction>
</comment>
<feature type="compositionally biased region" description="Pro residues" evidence="12">
    <location>
        <begin position="1352"/>
        <end position="1361"/>
    </location>
</feature>
<keyword evidence="5" id="KW-0813">Transport</keyword>
<keyword evidence="8" id="KW-0445">Lipid transport</keyword>
<feature type="region of interest" description="Disordered" evidence="12">
    <location>
        <begin position="190"/>
        <end position="219"/>
    </location>
</feature>
<evidence type="ECO:0000259" key="13">
    <source>
        <dbReference type="PROSITE" id="PS50020"/>
    </source>
</evidence>
<dbReference type="SMART" id="SM00456">
    <property type="entry name" value="WW"/>
    <property type="match status" value="1"/>
</dbReference>
<feature type="region of interest" description="Disordered" evidence="12">
    <location>
        <begin position="1347"/>
        <end position="1395"/>
    </location>
</feature>
<dbReference type="GO" id="GO:0005789">
    <property type="term" value="C:endoplasmic reticulum membrane"/>
    <property type="evidence" value="ECO:0007669"/>
    <property type="project" value="UniProtKB-SubCell"/>
</dbReference>
<evidence type="ECO:0000313" key="14">
    <source>
        <dbReference type="EMBL" id="KAL1499332.1"/>
    </source>
</evidence>
<feature type="compositionally biased region" description="Pro residues" evidence="12">
    <location>
        <begin position="204"/>
        <end position="218"/>
    </location>
</feature>
<feature type="compositionally biased region" description="Low complexity" evidence="12">
    <location>
        <begin position="984"/>
        <end position="998"/>
    </location>
</feature>
<evidence type="ECO:0000256" key="3">
    <source>
        <dbReference type="ARBA" id="ARBA00009714"/>
    </source>
</evidence>
<evidence type="ECO:0000256" key="2">
    <source>
        <dbReference type="ARBA" id="ARBA00004623"/>
    </source>
</evidence>
<comment type="caution">
    <text evidence="14">The sequence shown here is derived from an EMBL/GenBank/DDBJ whole genome shotgun (WGS) entry which is preliminary data.</text>
</comment>
<dbReference type="Gene3D" id="2.20.70.10">
    <property type="match status" value="1"/>
</dbReference>
<feature type="compositionally biased region" description="Low complexity" evidence="12">
    <location>
        <begin position="190"/>
        <end position="203"/>
    </location>
</feature>
<feature type="region of interest" description="Disordered" evidence="12">
    <location>
        <begin position="747"/>
        <end position="766"/>
    </location>
</feature>
<feature type="compositionally biased region" description="Low complexity" evidence="12">
    <location>
        <begin position="263"/>
        <end position="279"/>
    </location>
</feature>
<evidence type="ECO:0000256" key="4">
    <source>
        <dbReference type="ARBA" id="ARBA00018070"/>
    </source>
</evidence>
<evidence type="ECO:0000256" key="7">
    <source>
        <dbReference type="ARBA" id="ARBA00023006"/>
    </source>
</evidence>
<feature type="compositionally biased region" description="Pro residues" evidence="12">
    <location>
        <begin position="1285"/>
        <end position="1301"/>
    </location>
</feature>
<evidence type="ECO:0000256" key="11">
    <source>
        <dbReference type="ARBA" id="ARBA00024615"/>
    </source>
</evidence>
<feature type="compositionally biased region" description="Pro residues" evidence="12">
    <location>
        <begin position="1433"/>
        <end position="1455"/>
    </location>
</feature>
<keyword evidence="9" id="KW-0472">Membrane</keyword>
<proteinExistence type="inferred from homology"/>
<comment type="subcellular location">
    <subcellularLocation>
        <location evidence="1">Endoplasmic reticulum membrane</location>
        <topology evidence="1">Peripheral membrane protein</topology>
    </subcellularLocation>
    <subcellularLocation>
        <location evidence="2">Preautophagosomal structure membrane</location>
        <topology evidence="2">Peripheral membrane protein</topology>
    </subcellularLocation>
</comment>
<dbReference type="GO" id="GO:0043495">
    <property type="term" value="F:protein-membrane adaptor activity"/>
    <property type="evidence" value="ECO:0007669"/>
    <property type="project" value="TreeGrafter"/>
</dbReference>
<reference evidence="14 15" key="1">
    <citation type="journal article" date="2024" name="Science">
        <title>Giant polyketide synthase enzymes in the biosynthesis of giant marine polyether toxins.</title>
        <authorList>
            <person name="Fallon T.R."/>
            <person name="Shende V.V."/>
            <person name="Wierzbicki I.H."/>
            <person name="Pendleton A.L."/>
            <person name="Watervoot N.F."/>
            <person name="Auber R.P."/>
            <person name="Gonzalez D.J."/>
            <person name="Wisecaver J.H."/>
            <person name="Moore B.S."/>
        </authorList>
    </citation>
    <scope>NUCLEOTIDE SEQUENCE [LARGE SCALE GENOMIC DNA]</scope>
    <source>
        <strain evidence="14 15">12B1</strain>
    </source>
</reference>
<gene>
    <name evidence="14" type="ORF">AB1Y20_011540</name>
</gene>
<evidence type="ECO:0000256" key="10">
    <source>
        <dbReference type="ARBA" id="ARBA00024479"/>
    </source>
</evidence>
<keyword evidence="6" id="KW-0256">Endoplasmic reticulum</keyword>
<protein>
    <recommendedName>
        <fullName evidence="4">Autophagy-related protein 2</fullName>
    </recommendedName>
</protein>
<dbReference type="PANTHER" id="PTHR13190:SF1">
    <property type="entry name" value="AUTOPHAGY-RELATED 2, ISOFORM A"/>
    <property type="match status" value="1"/>
</dbReference>
<evidence type="ECO:0000313" key="15">
    <source>
        <dbReference type="Proteomes" id="UP001515480"/>
    </source>
</evidence>
<dbReference type="InterPro" id="IPR036020">
    <property type="entry name" value="WW_dom_sf"/>
</dbReference>
<feature type="domain" description="WW" evidence="13">
    <location>
        <begin position="1393"/>
        <end position="1427"/>
    </location>
</feature>
<dbReference type="EMBL" id="JBGBPQ010000025">
    <property type="protein sequence ID" value="KAL1499332.1"/>
    <property type="molecule type" value="Genomic_DNA"/>
</dbReference>
<dbReference type="GO" id="GO:0006869">
    <property type="term" value="P:lipid transport"/>
    <property type="evidence" value="ECO:0007669"/>
    <property type="project" value="UniProtKB-KW"/>
</dbReference>
<organism evidence="14 15">
    <name type="scientific">Prymnesium parvum</name>
    <name type="common">Toxic golden alga</name>
    <dbReference type="NCBI Taxonomy" id="97485"/>
    <lineage>
        <taxon>Eukaryota</taxon>
        <taxon>Haptista</taxon>
        <taxon>Haptophyta</taxon>
        <taxon>Prymnesiophyceae</taxon>
        <taxon>Prymnesiales</taxon>
        <taxon>Prymnesiaceae</taxon>
        <taxon>Prymnesium</taxon>
    </lineage>
</organism>
<evidence type="ECO:0000256" key="5">
    <source>
        <dbReference type="ARBA" id="ARBA00022448"/>
    </source>
</evidence>
<dbReference type="InterPro" id="IPR001202">
    <property type="entry name" value="WW_dom"/>
</dbReference>
<feature type="region of interest" description="Disordered" evidence="12">
    <location>
        <begin position="1186"/>
        <end position="1211"/>
    </location>
</feature>
<dbReference type="GO" id="GO:0061723">
    <property type="term" value="P:glycophagy"/>
    <property type="evidence" value="ECO:0007669"/>
    <property type="project" value="TreeGrafter"/>
</dbReference>
<comment type="similarity">
    <text evidence="3">Belongs to the ATG2 family.</text>
</comment>
<feature type="region of interest" description="Disordered" evidence="12">
    <location>
        <begin position="984"/>
        <end position="1005"/>
    </location>
</feature>
<feature type="region of interest" description="Disordered" evidence="12">
    <location>
        <begin position="912"/>
        <end position="933"/>
    </location>
</feature>
<dbReference type="GO" id="GO:0034727">
    <property type="term" value="P:piecemeal microautophagy of the nucleus"/>
    <property type="evidence" value="ECO:0007669"/>
    <property type="project" value="TreeGrafter"/>
</dbReference>
<feature type="region of interest" description="Disordered" evidence="12">
    <location>
        <begin position="1279"/>
        <end position="1304"/>
    </location>
</feature>
<sequence length="1870" mass="195250">MLTVRLVRWLLRGLVRPETLHVSLRAGVLTISSLEVRSPVLTALLALAGLSLRHCAVQTVQLALPWADSLPSGERVRLEGVSVVLAPSARQRERTPARKHALAVLFTRVLGKMCVIVSNVRVVLLQSAPKDGASLTGGASVGGRVALELRLDELRYSQAAEPTEATLAAAPHRKLLTLRSASVALLSLPNSSAPSAAPSAEPSATPPPAAAAEPPPPRGVATRRLAAWLASSLRRTQEECEAEESAGVYDDAAEESGEESGSDSEASQYVDFSSDGADSSCEEAEEAAMGRARERVAAARAAAAAELEEREVRKLLDATAEEMHGQQRVEIARLACSTAEKDQHALQESALSPAALPPAAWITLTLSLPEADPSAVAAAHSPPPRSRRTPRVQSDFEELRYLAAGLEREAAHEGEDGLRVGEVRVVAADMAIGAVQVLLTPEQIGQLAGLASSFAAVDVEPQSLAPPPAADAPPAAPLATRGNAIAAVAELMSSLKEERPAESIPSRAAAAEGGLPVLSLRVREVTLGVACGEAAGTPSESSDDELACSALSEAGAASGFWGEAAAATHAEGRHGCVLFACARQLEVFDVAARPAADNASLASSCSDMGSSWGDLGGGAADAGGAVRFRFASLQLSEHLALAPLAPPLADAPRLDAPAARQCAELLRGGLCFASPPPPLLPSAALFSLLPPRADGGASLSSSRTADAWAVDLLVTLLPHAAAIDATVGAAAAVLPAGAPERLAARLSRARPPHRPPPPHRTAPPHRARGELWRGVRLALRGEGAELWWLDAAAAFDATSRSLGVRLAAQRPELELESSAGDVAVASQSIALWLLRSAASEADASAAALRWMRRKGAPSSLPLPRAPLAIVWGPGAGCTARFAPSRGATPALHFPQLAVCLTPTDVQQLIHISSASPPTSPSPPPAAADTRGEQQTSVGAASLLLLMPRAAADPVQWELSLCGVALFTRPAAPLTTFDDEHAAASPSASASASAPTAASWPPPADRATLRLSSRGASFSRVGGDEGEAHSFVSMLLRREWTTPQWRDPPPLDEARDELIIVEVHSSSVSIILSELAIDHTLFPAAADELPLFFESTPPRAPAAPAARPAWHFFAHLHSSLLFYSPSPPLAPREEDDEPPHPQAVALIHSLSLSTLPSASASAAAAPPPASTLEVNVHLAELLLSTPAAPRRASRPASRLSSARADPLAPPRDGLASQGFVSVARLDGLCVASHAQLPDAAAAATDEPPTALCVTNDELHIKTCSASTKALIELIGSLTQACASPSGAPPPPPPAAAAPPPLAPYHSSPSAAPPFACIGCLASETPLGARDAAAAPPPTDLTAHLIESYHADPAGPPPPPLPSPAGGGADAPPAARGARQRQRQPRRPPPLAAGGALPAGWERRLDLRTGRQFYYDLLNDAVAWELPTARAAPRESPPPPDAPPPAAPPPDAPPPAAPSVQPEQRARWLNDSGAPTLIDDHIKSTQGSEFDEAAEEARRWGCIVLKHAVARLKLRWTILASPSADEPALELLADGVTLSLAQFAAPPHAAARPLACDWQLKFRLAHFEVLDGVRDAPAGASAARRGWRRLVAQDRGGEQPRSHDAFVCASLSQHEGELRALLQLQPVRLVVAHASLNFLRTFLNELAAADLAEDPEAPTRAAAAERHPEGEQRSYFQKFEVRPVHLRVDFLPKLPSLSDLLQPSAASVAQLLPVHNVSISLGALRLGGQASWGQLADSALAEWVPQLLMQWRSYVTSIAPLSSVAHITSAAKQLLLAPVRHAPLRGISLGSDAFARAVGAEALYLTSRAVSVLHMMIEQVDHLAAGTSAHYPESAVRASLTHLAVASDMAMDMRNKIDKQRALDDADTSVWR</sequence>